<evidence type="ECO:0000313" key="2">
    <source>
        <dbReference type="Proteomes" id="UP000265703"/>
    </source>
</evidence>
<organism evidence="1 2">
    <name type="scientific">Glomus cerebriforme</name>
    <dbReference type="NCBI Taxonomy" id="658196"/>
    <lineage>
        <taxon>Eukaryota</taxon>
        <taxon>Fungi</taxon>
        <taxon>Fungi incertae sedis</taxon>
        <taxon>Mucoromycota</taxon>
        <taxon>Glomeromycotina</taxon>
        <taxon>Glomeromycetes</taxon>
        <taxon>Glomerales</taxon>
        <taxon>Glomeraceae</taxon>
        <taxon>Glomus</taxon>
    </lineage>
</organism>
<evidence type="ECO:0000313" key="1">
    <source>
        <dbReference type="EMBL" id="RIA81719.1"/>
    </source>
</evidence>
<keyword evidence="2" id="KW-1185">Reference proteome</keyword>
<gene>
    <name evidence="1" type="ORF">C1645_881453</name>
</gene>
<comment type="caution">
    <text evidence="1">The sequence shown here is derived from an EMBL/GenBank/DDBJ whole genome shotgun (WGS) entry which is preliminary data.</text>
</comment>
<name>A0A397SA47_9GLOM</name>
<dbReference type="AlphaFoldDB" id="A0A397SA47"/>
<accession>A0A397SA47</accession>
<dbReference type="EMBL" id="QKYT01000754">
    <property type="protein sequence ID" value="RIA81719.1"/>
    <property type="molecule type" value="Genomic_DNA"/>
</dbReference>
<reference evidence="1 2" key="1">
    <citation type="submission" date="2018-06" db="EMBL/GenBank/DDBJ databases">
        <title>Comparative genomics reveals the genomic features of Rhizophagus irregularis, R. cerebriforme, R. diaphanum and Gigaspora rosea, and their symbiotic lifestyle signature.</title>
        <authorList>
            <person name="Morin E."/>
            <person name="San Clemente H."/>
            <person name="Chen E.C.H."/>
            <person name="De La Providencia I."/>
            <person name="Hainaut M."/>
            <person name="Kuo A."/>
            <person name="Kohler A."/>
            <person name="Murat C."/>
            <person name="Tang N."/>
            <person name="Roy S."/>
            <person name="Loubradou J."/>
            <person name="Henrissat B."/>
            <person name="Grigoriev I.V."/>
            <person name="Corradi N."/>
            <person name="Roux C."/>
            <person name="Martin F.M."/>
        </authorList>
    </citation>
    <scope>NUCLEOTIDE SEQUENCE [LARGE SCALE GENOMIC DNA]</scope>
    <source>
        <strain evidence="1 2">DAOM 227022</strain>
    </source>
</reference>
<protein>
    <submittedName>
        <fullName evidence="1">Uncharacterized protein</fullName>
    </submittedName>
</protein>
<proteinExistence type="predicted"/>
<dbReference type="Proteomes" id="UP000265703">
    <property type="component" value="Unassembled WGS sequence"/>
</dbReference>
<sequence length="93" mass="10257">MNGSGRLYCSGTVLADSWNGSCRLRFLDFSGTVLAGFLDFLEHFLRTFWTFWSTSCELSGFSDKSTSCGLSRLSGLFRNSTDGLSGLSDKFLL</sequence>